<reference evidence="3 4" key="1">
    <citation type="submission" date="2019-03" db="EMBL/GenBank/DDBJ databases">
        <title>Genomic Encyclopedia of Type Strains, Phase IV (KMG-IV): sequencing the most valuable type-strain genomes for metagenomic binning, comparative biology and taxonomic classification.</title>
        <authorList>
            <person name="Goeker M."/>
        </authorList>
    </citation>
    <scope>NUCLEOTIDE SEQUENCE [LARGE SCALE GENOMIC DNA]</scope>
    <source>
        <strain evidence="3 4">DSM 1837</strain>
    </source>
</reference>
<dbReference type="PANTHER" id="PTHR24321">
    <property type="entry name" value="DEHYDROGENASES, SHORT CHAIN"/>
    <property type="match status" value="1"/>
</dbReference>
<protein>
    <submittedName>
        <fullName evidence="3">3-oxoacyl-[acyl-carrier protein] reductase</fullName>
    </submittedName>
</protein>
<organism evidence="3 4">
    <name type="scientific">Simplicispira metamorpha</name>
    <dbReference type="NCBI Taxonomy" id="80881"/>
    <lineage>
        <taxon>Bacteria</taxon>
        <taxon>Pseudomonadati</taxon>
        <taxon>Pseudomonadota</taxon>
        <taxon>Betaproteobacteria</taxon>
        <taxon>Burkholderiales</taxon>
        <taxon>Comamonadaceae</taxon>
        <taxon>Simplicispira</taxon>
    </lineage>
</organism>
<gene>
    <name evidence="3" type="ORF">EV674_103129</name>
</gene>
<accession>A0A4R2NFE5</accession>
<comment type="similarity">
    <text evidence="1">Belongs to the short-chain dehydrogenases/reductases (SDR) family.</text>
</comment>
<proteinExistence type="inferred from homology"/>
<evidence type="ECO:0000313" key="3">
    <source>
        <dbReference type="EMBL" id="TCP19898.1"/>
    </source>
</evidence>
<dbReference type="Proteomes" id="UP000295182">
    <property type="component" value="Unassembled WGS sequence"/>
</dbReference>
<dbReference type="GO" id="GO:0016491">
    <property type="term" value="F:oxidoreductase activity"/>
    <property type="evidence" value="ECO:0007669"/>
    <property type="project" value="UniProtKB-KW"/>
</dbReference>
<dbReference type="Gene3D" id="3.40.50.720">
    <property type="entry name" value="NAD(P)-binding Rossmann-like Domain"/>
    <property type="match status" value="1"/>
</dbReference>
<dbReference type="EMBL" id="SLXH01000003">
    <property type="protein sequence ID" value="TCP19898.1"/>
    <property type="molecule type" value="Genomic_DNA"/>
</dbReference>
<dbReference type="PANTHER" id="PTHR24321:SF8">
    <property type="entry name" value="ESTRADIOL 17-BETA-DEHYDROGENASE 8-RELATED"/>
    <property type="match status" value="1"/>
</dbReference>
<keyword evidence="4" id="KW-1185">Reference proteome</keyword>
<dbReference type="OrthoDB" id="8888385at2"/>
<evidence type="ECO:0000256" key="1">
    <source>
        <dbReference type="ARBA" id="ARBA00006484"/>
    </source>
</evidence>
<sequence>MRLTDKVALVTGAGQGMGRAIARCFAQEGATVVALDLNLEAAQQSLDGLGGRSMARSLNVGDSAAVAALVDEVVATFGRVDVLVNNAGIGSVDAFADIPDETWARVINVNLNGAFYCARQAVRAMQKAGTRGVVINVASTAAASGDGPAHYCASKAALMGLTRSMAKELAAQGIRVNTLVPGPTNTPMMQSIPQEWTDAIIKGVPMGRMAEPEDIARVALFLASDDSGFVTGQNLAVNGGSAFL</sequence>
<dbReference type="RefSeq" id="WP_119012867.1">
    <property type="nucleotide sequence ID" value="NZ_QXNC01000010.1"/>
</dbReference>
<comment type="caution">
    <text evidence="3">The sequence shown here is derived from an EMBL/GenBank/DDBJ whole genome shotgun (WGS) entry which is preliminary data.</text>
</comment>
<dbReference type="InterPro" id="IPR036291">
    <property type="entry name" value="NAD(P)-bd_dom_sf"/>
</dbReference>
<dbReference type="AlphaFoldDB" id="A0A4R2NFE5"/>
<keyword evidence="2" id="KW-0560">Oxidoreductase</keyword>
<dbReference type="InterPro" id="IPR002347">
    <property type="entry name" value="SDR_fam"/>
</dbReference>
<dbReference type="PRINTS" id="PR00080">
    <property type="entry name" value="SDRFAMILY"/>
</dbReference>
<dbReference type="NCBIfam" id="NF005559">
    <property type="entry name" value="PRK07231.1"/>
    <property type="match status" value="1"/>
</dbReference>
<evidence type="ECO:0000313" key="4">
    <source>
        <dbReference type="Proteomes" id="UP000295182"/>
    </source>
</evidence>
<dbReference type="Pfam" id="PF13561">
    <property type="entry name" value="adh_short_C2"/>
    <property type="match status" value="1"/>
</dbReference>
<dbReference type="FunFam" id="3.40.50.720:FF:000084">
    <property type="entry name" value="Short-chain dehydrogenase reductase"/>
    <property type="match status" value="1"/>
</dbReference>
<name>A0A4R2NFE5_9BURK</name>
<evidence type="ECO:0000256" key="2">
    <source>
        <dbReference type="ARBA" id="ARBA00023002"/>
    </source>
</evidence>
<dbReference type="SUPFAM" id="SSF51735">
    <property type="entry name" value="NAD(P)-binding Rossmann-fold domains"/>
    <property type="match status" value="1"/>
</dbReference>
<dbReference type="PRINTS" id="PR00081">
    <property type="entry name" value="GDHRDH"/>
</dbReference>